<protein>
    <recommendedName>
        <fullName evidence="15">Neutral protease 2</fullName>
        <ecNumber evidence="15">3.4.24.39</ecNumber>
    </recommendedName>
    <alternativeName>
        <fullName evidence="15">Deuterolysin</fullName>
    </alternativeName>
</protein>
<dbReference type="InterPro" id="IPR001384">
    <property type="entry name" value="Peptidase_M35"/>
</dbReference>
<dbReference type="Pfam" id="PF02102">
    <property type="entry name" value="Peptidase_M35"/>
    <property type="match status" value="1"/>
</dbReference>
<evidence type="ECO:0000313" key="17">
    <source>
        <dbReference type="EMBL" id="CRK22540.1"/>
    </source>
</evidence>
<dbReference type="SMART" id="SM01351">
    <property type="entry name" value="Aspzincin_M35"/>
    <property type="match status" value="1"/>
</dbReference>
<feature type="chain" id="PRO_5010393978" description="Neutral protease 2" evidence="15">
    <location>
        <begin position="17"/>
        <end position="351"/>
    </location>
</feature>
<dbReference type="EMBL" id="CVQI01013336">
    <property type="protein sequence ID" value="CRK22540.1"/>
    <property type="molecule type" value="Genomic_DNA"/>
</dbReference>
<name>A0A0G4LLG1_VERLO</name>
<dbReference type="GO" id="GO:0006508">
    <property type="term" value="P:proteolysis"/>
    <property type="evidence" value="ECO:0007669"/>
    <property type="project" value="UniProtKB-KW"/>
</dbReference>
<comment type="subcellular location">
    <subcellularLocation>
        <location evidence="2 15">Secreted</location>
    </subcellularLocation>
</comment>
<evidence type="ECO:0000256" key="9">
    <source>
        <dbReference type="ARBA" id="ARBA00022801"/>
    </source>
</evidence>
<dbReference type="PANTHER" id="PTHR37016:SF2">
    <property type="entry name" value="NEUTRAL PROTEASE 2 HOMOLOG SNOG_02177"/>
    <property type="match status" value="1"/>
</dbReference>
<dbReference type="GO" id="GO:0046872">
    <property type="term" value="F:metal ion binding"/>
    <property type="evidence" value="ECO:0007669"/>
    <property type="project" value="UniProtKB-KW"/>
</dbReference>
<reference evidence="19 20" key="1">
    <citation type="submission" date="2015-05" db="EMBL/GenBank/DDBJ databases">
        <authorList>
            <person name="Fogelqvist Johan"/>
        </authorList>
    </citation>
    <scope>NUCLEOTIDE SEQUENCE [LARGE SCALE GENOMIC DNA]</scope>
    <source>
        <strain evidence="18">VL1</strain>
        <strain evidence="17">VL2</strain>
    </source>
</reference>
<evidence type="ECO:0000256" key="12">
    <source>
        <dbReference type="ARBA" id="ARBA00023145"/>
    </source>
</evidence>
<dbReference type="PRINTS" id="PR00768">
    <property type="entry name" value="DEUTEROLYSIN"/>
</dbReference>
<evidence type="ECO:0000256" key="13">
    <source>
        <dbReference type="PIRSR" id="PIRSR601384-1"/>
    </source>
</evidence>
<comment type="similarity">
    <text evidence="3 15">Belongs to the peptidase M35 family.</text>
</comment>
<evidence type="ECO:0000256" key="6">
    <source>
        <dbReference type="ARBA" id="ARBA00022685"/>
    </source>
</evidence>
<evidence type="ECO:0000256" key="4">
    <source>
        <dbReference type="ARBA" id="ARBA00022525"/>
    </source>
</evidence>
<feature type="domain" description="Lysine-specific metallo-endopeptidase" evidence="16">
    <location>
        <begin position="202"/>
        <end position="345"/>
    </location>
</feature>
<dbReference type="InterPro" id="IPR050414">
    <property type="entry name" value="Fungal_M35_metalloproteases"/>
</dbReference>
<dbReference type="GO" id="GO:0005576">
    <property type="term" value="C:extracellular region"/>
    <property type="evidence" value="ECO:0007669"/>
    <property type="project" value="UniProtKB-SubCell"/>
</dbReference>
<comment type="function">
    <text evidence="15">Secreted metalloproteinase that allows assimilation of proteinaceous substrates. Shows high activities on basic nuclear substrates such as histone and protamine.</text>
</comment>
<comment type="catalytic activity">
    <reaction evidence="1 15">
        <text>Preferential cleavage of bonds with hydrophobic residues in P1'. Also 3-Asn-|-Gln-4 and 8-Gly-|-Ser-9 bonds in insulin B chain.</text>
        <dbReference type="EC" id="3.4.24.39"/>
    </reaction>
</comment>
<dbReference type="AlphaFoldDB" id="A0A0G4LLG1"/>
<feature type="binding site" evidence="14">
    <location>
        <position position="307"/>
    </location>
    <ligand>
        <name>Zn(2+)</name>
        <dbReference type="ChEBI" id="CHEBI:29105"/>
        <note>catalytic</note>
    </ligand>
</feature>
<dbReference type="PANTHER" id="PTHR37016">
    <property type="match status" value="1"/>
</dbReference>
<keyword evidence="10 14" id="KW-0862">Zinc</keyword>
<dbReference type="Gene3D" id="2.60.40.2970">
    <property type="match status" value="1"/>
</dbReference>
<evidence type="ECO:0000256" key="5">
    <source>
        <dbReference type="ARBA" id="ARBA00022670"/>
    </source>
</evidence>
<evidence type="ECO:0000256" key="15">
    <source>
        <dbReference type="RuleBase" id="RU361126"/>
    </source>
</evidence>
<keyword evidence="4 15" id="KW-0964">Secreted</keyword>
<dbReference type="InterPro" id="IPR024079">
    <property type="entry name" value="MetalloPept_cat_dom_sf"/>
</dbReference>
<feature type="binding site" evidence="14">
    <location>
        <position position="303"/>
    </location>
    <ligand>
        <name>Zn(2+)</name>
        <dbReference type="ChEBI" id="CHEBI:29105"/>
        <note>catalytic</note>
    </ligand>
</feature>
<evidence type="ECO:0000313" key="20">
    <source>
        <dbReference type="Proteomes" id="UP000045706"/>
    </source>
</evidence>
<evidence type="ECO:0000256" key="8">
    <source>
        <dbReference type="ARBA" id="ARBA00022729"/>
    </source>
</evidence>
<keyword evidence="19" id="KW-1185">Reference proteome</keyword>
<evidence type="ECO:0000256" key="7">
    <source>
        <dbReference type="ARBA" id="ARBA00022723"/>
    </source>
</evidence>
<feature type="signal peptide" evidence="15">
    <location>
        <begin position="1"/>
        <end position="16"/>
    </location>
</feature>
<evidence type="ECO:0000256" key="11">
    <source>
        <dbReference type="ARBA" id="ARBA00023049"/>
    </source>
</evidence>
<keyword evidence="7 14" id="KW-0479">Metal-binding</keyword>
<feature type="binding site" evidence="14">
    <location>
        <position position="316"/>
    </location>
    <ligand>
        <name>Zn(2+)</name>
        <dbReference type="ChEBI" id="CHEBI:29105"/>
        <note>catalytic</note>
    </ligand>
</feature>
<gene>
    <name evidence="18" type="ORF">BN1708_013808</name>
    <name evidence="17" type="ORF">BN1723_012697</name>
</gene>
<keyword evidence="6 15" id="KW-0165">Cleavage on pair of basic residues</keyword>
<keyword evidence="11 15" id="KW-0482">Metalloprotease</keyword>
<comment type="cofactor">
    <cofactor evidence="14 15">
        <name>Zn(2+)</name>
        <dbReference type="ChEBI" id="CHEBI:29105"/>
    </cofactor>
    <text evidence="14 15">Binds 1 zinc ion per subunit.</text>
</comment>
<sequence length="351" mass="37225">MKVLTGLSALASLASAASVDLAKRDTPLEVKLENSGNSGVKAYLTNNGAEAVKLFTTGTFLDEKAVEKVEVYSADSKLAFDGIRLTVSTVGLTEASFKIVKAGETIEMEFDAAELHDLSAGGDYEILTKGAFSTAELDSTVISGVLPYSSNSLSSKVDGIKAATAHKNFQDIAKRTTVSSDCTGTRRSATITAINNCASLASAARAAATSDTARLQEYFKSSSSSVSTRVAAVFSRIEEECGSTTSGISTYHCTDVYNSCKPGVIAYALPSQSFMVNCDTFFNQMPPTSSRCHSQDQQTTILHEMTHLSQVAGTSDYGGYGYNFVQSLTAAQNLNHADTYTLFAQSVFARC</sequence>
<evidence type="ECO:0000256" key="3">
    <source>
        <dbReference type="ARBA" id="ARBA00010279"/>
    </source>
</evidence>
<dbReference type="EC" id="3.4.24.39" evidence="15"/>
<evidence type="ECO:0000313" key="19">
    <source>
        <dbReference type="Proteomes" id="UP000044602"/>
    </source>
</evidence>
<dbReference type="InterPro" id="IPR029463">
    <property type="entry name" value="Lys_MEP"/>
</dbReference>
<dbReference type="SUPFAM" id="SSF55486">
    <property type="entry name" value="Metalloproteases ('zincins'), catalytic domain"/>
    <property type="match status" value="1"/>
</dbReference>
<dbReference type="CDD" id="cd11008">
    <property type="entry name" value="M35_deuterolysin_like"/>
    <property type="match status" value="1"/>
</dbReference>
<keyword evidence="5 15" id="KW-0645">Protease</keyword>
<keyword evidence="8 15" id="KW-0732">Signal</keyword>
<dbReference type="GO" id="GO:0004222">
    <property type="term" value="F:metalloendopeptidase activity"/>
    <property type="evidence" value="ECO:0007669"/>
    <property type="project" value="InterPro"/>
</dbReference>
<evidence type="ECO:0000256" key="2">
    <source>
        <dbReference type="ARBA" id="ARBA00004613"/>
    </source>
</evidence>
<keyword evidence="9 15" id="KW-0378">Hydrolase</keyword>
<feature type="active site" evidence="13">
    <location>
        <position position="304"/>
    </location>
</feature>
<organism evidence="17 20">
    <name type="scientific">Verticillium longisporum</name>
    <name type="common">Verticillium dahliae var. longisporum</name>
    <dbReference type="NCBI Taxonomy" id="100787"/>
    <lineage>
        <taxon>Eukaryota</taxon>
        <taxon>Fungi</taxon>
        <taxon>Dikarya</taxon>
        <taxon>Ascomycota</taxon>
        <taxon>Pezizomycotina</taxon>
        <taxon>Sordariomycetes</taxon>
        <taxon>Hypocreomycetidae</taxon>
        <taxon>Glomerellales</taxon>
        <taxon>Plectosphaerellaceae</taxon>
        <taxon>Verticillium</taxon>
    </lineage>
</organism>
<evidence type="ECO:0000259" key="16">
    <source>
        <dbReference type="SMART" id="SM01351"/>
    </source>
</evidence>
<dbReference type="Gene3D" id="3.40.390.10">
    <property type="entry name" value="Collagenase (Catalytic Domain)"/>
    <property type="match status" value="1"/>
</dbReference>
<dbReference type="EMBL" id="CVQH01016335">
    <property type="protein sequence ID" value="CRK23799.1"/>
    <property type="molecule type" value="Genomic_DNA"/>
</dbReference>
<evidence type="ECO:0000256" key="10">
    <source>
        <dbReference type="ARBA" id="ARBA00022833"/>
    </source>
</evidence>
<dbReference type="Proteomes" id="UP000044602">
    <property type="component" value="Unassembled WGS sequence"/>
</dbReference>
<keyword evidence="12" id="KW-0865">Zymogen</keyword>
<evidence type="ECO:0000256" key="1">
    <source>
        <dbReference type="ARBA" id="ARBA00001187"/>
    </source>
</evidence>
<proteinExistence type="inferred from homology"/>
<dbReference type="STRING" id="100787.A0A0G4LLG1"/>
<evidence type="ECO:0000313" key="18">
    <source>
        <dbReference type="EMBL" id="CRK23799.1"/>
    </source>
</evidence>
<dbReference type="Proteomes" id="UP000045706">
    <property type="component" value="Unassembled WGS sequence"/>
</dbReference>
<evidence type="ECO:0000256" key="14">
    <source>
        <dbReference type="PIRSR" id="PIRSR601384-2"/>
    </source>
</evidence>
<accession>A0A0G4LLG1</accession>